<comment type="caution">
    <text evidence="10">The sequence shown here is derived from an EMBL/GenBank/DDBJ whole genome shotgun (WGS) entry which is preliminary data.</text>
</comment>
<dbReference type="Gene3D" id="3.60.15.10">
    <property type="entry name" value="Ribonuclease Z/Hydroxyacylglutathione hydrolase-like"/>
    <property type="match status" value="1"/>
</dbReference>
<dbReference type="EMBL" id="LUCM01006132">
    <property type="protein sequence ID" value="KAA0191766.1"/>
    <property type="molecule type" value="Genomic_DNA"/>
</dbReference>
<evidence type="ECO:0000256" key="7">
    <source>
        <dbReference type="ARBA" id="ARBA00022801"/>
    </source>
</evidence>
<feature type="region of interest" description="Disordered" evidence="9">
    <location>
        <begin position="415"/>
        <end position="439"/>
    </location>
</feature>
<dbReference type="GO" id="GO:0042781">
    <property type="term" value="F:3'-tRNA processing endoribonuclease activity"/>
    <property type="evidence" value="ECO:0007669"/>
    <property type="project" value="TreeGrafter"/>
</dbReference>
<evidence type="ECO:0000256" key="5">
    <source>
        <dbReference type="ARBA" id="ARBA00022723"/>
    </source>
</evidence>
<keyword evidence="6" id="KW-0255">Endonuclease</keyword>
<dbReference type="PANTHER" id="PTHR46018">
    <property type="entry name" value="ZINC PHOSPHODIESTERASE ELAC PROTEIN 1"/>
    <property type="match status" value="1"/>
</dbReference>
<comment type="subunit">
    <text evidence="2">Homodimer.</text>
</comment>
<keyword evidence="11" id="KW-1185">Reference proteome</keyword>
<feature type="region of interest" description="Disordered" evidence="9">
    <location>
        <begin position="56"/>
        <end position="78"/>
    </location>
</feature>
<comment type="cofactor">
    <cofactor evidence="1">
        <name>Zn(2+)</name>
        <dbReference type="ChEBI" id="CHEBI:29105"/>
    </cofactor>
</comment>
<keyword evidence="7" id="KW-0378">Hydrolase</keyword>
<proteinExistence type="inferred from homology"/>
<evidence type="ECO:0000256" key="3">
    <source>
        <dbReference type="ARBA" id="ARBA00022694"/>
    </source>
</evidence>
<reference evidence="10" key="1">
    <citation type="submission" date="2019-05" db="EMBL/GenBank/DDBJ databases">
        <title>Annotation for the trematode Fasciolopsis buski.</title>
        <authorList>
            <person name="Choi Y.-J."/>
        </authorList>
    </citation>
    <scope>NUCLEOTIDE SEQUENCE</scope>
    <source>
        <strain evidence="10">HT</strain>
        <tissue evidence="10">Whole worm</tissue>
    </source>
</reference>
<dbReference type="Pfam" id="PF23023">
    <property type="entry name" value="Anti-Pycsar_Apyc1"/>
    <property type="match status" value="1"/>
</dbReference>
<dbReference type="SUPFAM" id="SSF56281">
    <property type="entry name" value="Metallo-hydrolase/oxidoreductase"/>
    <property type="match status" value="1"/>
</dbReference>
<evidence type="ECO:0000256" key="2">
    <source>
        <dbReference type="ARBA" id="ARBA00011738"/>
    </source>
</evidence>
<keyword evidence="8" id="KW-0862">Zinc</keyword>
<evidence type="ECO:0000313" key="10">
    <source>
        <dbReference type="EMBL" id="KAA0191766.1"/>
    </source>
</evidence>
<accession>A0A8E0VL40</accession>
<protein>
    <submittedName>
        <fullName evidence="10">Putative zinc phosphodiesterase</fullName>
    </submittedName>
</protein>
<organism evidence="10 11">
    <name type="scientific">Fasciolopsis buskii</name>
    <dbReference type="NCBI Taxonomy" id="27845"/>
    <lineage>
        <taxon>Eukaryota</taxon>
        <taxon>Metazoa</taxon>
        <taxon>Spiralia</taxon>
        <taxon>Lophotrochozoa</taxon>
        <taxon>Platyhelminthes</taxon>
        <taxon>Trematoda</taxon>
        <taxon>Digenea</taxon>
        <taxon>Plagiorchiida</taxon>
        <taxon>Echinostomata</taxon>
        <taxon>Echinostomatoidea</taxon>
        <taxon>Fasciolidae</taxon>
        <taxon>Fasciolopsis</taxon>
    </lineage>
</organism>
<evidence type="ECO:0000256" key="6">
    <source>
        <dbReference type="ARBA" id="ARBA00022759"/>
    </source>
</evidence>
<evidence type="ECO:0000256" key="1">
    <source>
        <dbReference type="ARBA" id="ARBA00001947"/>
    </source>
</evidence>
<dbReference type="InterPro" id="IPR013471">
    <property type="entry name" value="RNase_Z/BN"/>
</dbReference>
<evidence type="ECO:0000313" key="11">
    <source>
        <dbReference type="Proteomes" id="UP000728185"/>
    </source>
</evidence>
<evidence type="ECO:0000256" key="8">
    <source>
        <dbReference type="ARBA" id="ARBA00022833"/>
    </source>
</evidence>
<evidence type="ECO:0000256" key="9">
    <source>
        <dbReference type="SAM" id="MobiDB-lite"/>
    </source>
</evidence>
<sequence length="471" mass="52228">MLGSKKEKFASIFRRFDCIPWHYYVQIGRVDTKWCYTIRRKARVVRRVQGLSTASGANIQQTDTGKDHSSNSLSGGRRKGDLIFLGTASGYPSPHRGASGLILRNTNDGDHWLFDCGEGTQIQAQKSPNVRLGRISRIFISHLHGDHMFGLPGLLCTIDQKGAAGDLELPAQTESHPHTAAVNIYGPKGLRRSRLNYTYAVHELVLRAEHKPNGWEDWASLEADSSKDPPLYCEIPGRDFEAHRDGFWYNVLDRDDGDGAVIHAMALRHTIPSLGWLILRPERERTLDVHAARSLGIPDGPLMGQIKRGLTVVINEKTINPDQVLLPPVRGHRIAIMGDSYDSSSLKCLVQSLFEQGKLSSVQLDVLVHETTFQNSMASEAVEKGHSTPDRVAELSLDLDVQLLILTHFSHRYSPIESGENDTGGDSNPGSKHKDKPSLQILLDEVKSTKFRGQVVLADDLALIRVPPVSK</sequence>
<dbReference type="AlphaFoldDB" id="A0A8E0VL40"/>
<dbReference type="Proteomes" id="UP000728185">
    <property type="component" value="Unassembled WGS sequence"/>
</dbReference>
<keyword evidence="5" id="KW-0479">Metal-binding</keyword>
<dbReference type="OrthoDB" id="527344at2759"/>
<evidence type="ECO:0000256" key="4">
    <source>
        <dbReference type="ARBA" id="ARBA00022722"/>
    </source>
</evidence>
<dbReference type="PANTHER" id="PTHR46018:SF2">
    <property type="entry name" value="ZINC PHOSPHODIESTERASE ELAC PROTEIN 1"/>
    <property type="match status" value="1"/>
</dbReference>
<dbReference type="HAMAP" id="MF_01818">
    <property type="entry name" value="RNase_Z_BN"/>
    <property type="match status" value="1"/>
</dbReference>
<dbReference type="GO" id="GO:0005634">
    <property type="term" value="C:nucleus"/>
    <property type="evidence" value="ECO:0007669"/>
    <property type="project" value="TreeGrafter"/>
</dbReference>
<gene>
    <name evidence="10" type="ORF">FBUS_01560</name>
</gene>
<keyword evidence="4" id="KW-0540">Nuclease</keyword>
<dbReference type="InterPro" id="IPR036866">
    <property type="entry name" value="RibonucZ/Hydroxyglut_hydro"/>
</dbReference>
<keyword evidence="3" id="KW-0819">tRNA processing</keyword>
<dbReference type="GO" id="GO:0046872">
    <property type="term" value="F:metal ion binding"/>
    <property type="evidence" value="ECO:0007669"/>
    <property type="project" value="UniProtKB-KW"/>
</dbReference>
<name>A0A8E0VL40_9TREM</name>
<dbReference type="CDD" id="cd07717">
    <property type="entry name" value="RNaseZ_ZiPD-like_MBL-fold"/>
    <property type="match status" value="1"/>
</dbReference>